<evidence type="ECO:0000256" key="3">
    <source>
        <dbReference type="ARBA" id="ARBA00004147"/>
    </source>
</evidence>
<dbReference type="GO" id="GO:0016779">
    <property type="term" value="F:nucleotidyltransferase activity"/>
    <property type="evidence" value="ECO:0007669"/>
    <property type="project" value="UniProtKB-KW"/>
</dbReference>
<dbReference type="EMBL" id="MZ556144">
    <property type="protein sequence ID" value="UBJ26223.1"/>
    <property type="molecule type" value="Genomic_DNA"/>
</dbReference>
<sequence>MPQFRLFVFTAWTEPTVTARAPRDGDNYATYCVYQEEVAPDTGTHHWQGYIELHRRGGIRDVKRILGGCKRTHVEPARSPEDANKYAQKEDTRAPGAEPVIIGEFGGDRQGERSDLASLAARARDGGTADIIRSNPDQYVKYHRGLERIAAAGVIPRSYQDPPPAVTISIGPTGSGKTRSAYDQYGDAEIYRKDASKWWDGYRDQKCVLFDDWVGSKELPPHELLQAIDRYPVQVQNKGGYVSLAKRTIHFIFTSNVQPTDWYCYNPTEWRKALPAFNRRVSEWLIEIDDDEVPVKVEQVDADADV</sequence>
<comment type="cofactor">
    <cofactor evidence="1">
        <name>Mn(2+)</name>
        <dbReference type="ChEBI" id="CHEBI:29035"/>
    </cofactor>
</comment>
<evidence type="ECO:0000256" key="22">
    <source>
        <dbReference type="ARBA" id="ARBA00032243"/>
    </source>
</evidence>
<evidence type="ECO:0000256" key="16">
    <source>
        <dbReference type="ARBA" id="ARBA00022806"/>
    </source>
</evidence>
<dbReference type="InterPro" id="IPR000605">
    <property type="entry name" value="Helicase_SF3_ssDNA/RNA_vir"/>
</dbReference>
<organism evidence="27">
    <name type="scientific">Red panda circovirus 7</name>
    <dbReference type="NCBI Taxonomy" id="2863956"/>
    <lineage>
        <taxon>Viruses</taxon>
        <taxon>Monodnaviria</taxon>
        <taxon>Shotokuvirae</taxon>
        <taxon>Cressdnaviricota</taxon>
        <taxon>Arfiviricetes</taxon>
        <taxon>Cirlivirales</taxon>
        <taxon>Circoviridae</taxon>
        <taxon>Circovirus</taxon>
    </lineage>
</organism>
<keyword evidence="8" id="KW-0808">Transferase</keyword>
<dbReference type="GO" id="GO:0005524">
    <property type="term" value="F:ATP binding"/>
    <property type="evidence" value="ECO:0007669"/>
    <property type="project" value="UniProtKB-KW"/>
</dbReference>
<keyword evidence="20" id="KW-0511">Multifunctional enzyme</keyword>
<name>A0A8K1HJ30_9CIRC</name>
<dbReference type="GO" id="GO:0003724">
    <property type="term" value="F:RNA helicase activity"/>
    <property type="evidence" value="ECO:0007669"/>
    <property type="project" value="InterPro"/>
</dbReference>
<keyword evidence="9" id="KW-0548">Nucleotidyltransferase</keyword>
<reference evidence="27" key="1">
    <citation type="submission" date="2021-07" db="EMBL/GenBank/DDBJ databases">
        <title>Communication and adaptive evolution of viruses within giant pandas and their associated organisms in a local ecological environment.</title>
        <authorList>
            <person name="Zhao M."/>
            <person name="Liu S."/>
            <person name="Zhang W."/>
        </authorList>
    </citation>
    <scope>NUCLEOTIDE SEQUENCE</scope>
    <source>
        <strain evidence="27">AliP01CK01-2015</strain>
    </source>
</reference>
<evidence type="ECO:0000256" key="6">
    <source>
        <dbReference type="ARBA" id="ARBA00014531"/>
    </source>
</evidence>
<dbReference type="GO" id="GO:0042025">
    <property type="term" value="C:host cell nucleus"/>
    <property type="evidence" value="ECO:0007669"/>
    <property type="project" value="UniProtKB-SubCell"/>
</dbReference>
<keyword evidence="10" id="KW-0235">DNA replication</keyword>
<evidence type="ECO:0000259" key="26">
    <source>
        <dbReference type="Pfam" id="PF02407"/>
    </source>
</evidence>
<evidence type="ECO:0000256" key="2">
    <source>
        <dbReference type="ARBA" id="ARBA00001946"/>
    </source>
</evidence>
<dbReference type="InterPro" id="IPR027417">
    <property type="entry name" value="P-loop_NTPase"/>
</dbReference>
<evidence type="ECO:0000256" key="12">
    <source>
        <dbReference type="ARBA" id="ARBA00022723"/>
    </source>
</evidence>
<dbReference type="InterPro" id="IPR049912">
    <property type="entry name" value="CRESS_DNA_REP"/>
</dbReference>
<keyword evidence="18" id="KW-0190">Covalent protein-DNA linkage</keyword>
<feature type="domain" description="CRESS-DNA virus Rep endonuclease" evidence="26">
    <location>
        <begin position="29"/>
        <end position="90"/>
    </location>
</feature>
<evidence type="ECO:0000256" key="23">
    <source>
        <dbReference type="ARBA" id="ARBA00049360"/>
    </source>
</evidence>
<comment type="subunit">
    <text evidence="5">Interacts with the capsid protein; this interaction relocates Rep into the nucleus.</text>
</comment>
<comment type="similarity">
    <text evidence="4">Belongs to the nanoviruses/circoviruses replication-associated protein family.</text>
</comment>
<keyword evidence="16" id="KW-0347">Helicase</keyword>
<evidence type="ECO:0000256" key="19">
    <source>
        <dbReference type="ARBA" id="ARBA00023125"/>
    </source>
</evidence>
<keyword evidence="14" id="KW-0255">Endonuclease</keyword>
<feature type="region of interest" description="Disordered" evidence="24">
    <location>
        <begin position="74"/>
        <end position="93"/>
    </location>
</feature>
<dbReference type="GO" id="GO:0003723">
    <property type="term" value="F:RNA binding"/>
    <property type="evidence" value="ECO:0007669"/>
    <property type="project" value="InterPro"/>
</dbReference>
<keyword evidence="11" id="KW-0540">Nuclease</keyword>
<evidence type="ECO:0000256" key="5">
    <source>
        <dbReference type="ARBA" id="ARBA00011448"/>
    </source>
</evidence>
<comment type="cofactor">
    <cofactor evidence="2">
        <name>Mg(2+)</name>
        <dbReference type="ChEBI" id="CHEBI:18420"/>
    </cofactor>
</comment>
<evidence type="ECO:0000256" key="7">
    <source>
        <dbReference type="ARBA" id="ARBA00022562"/>
    </source>
</evidence>
<evidence type="ECO:0000256" key="18">
    <source>
        <dbReference type="ARBA" id="ARBA00023124"/>
    </source>
</evidence>
<proteinExistence type="inferred from homology"/>
<evidence type="ECO:0000256" key="8">
    <source>
        <dbReference type="ARBA" id="ARBA00022679"/>
    </source>
</evidence>
<dbReference type="GO" id="GO:0016787">
    <property type="term" value="F:hydrolase activity"/>
    <property type="evidence" value="ECO:0007669"/>
    <property type="project" value="UniProtKB-KW"/>
</dbReference>
<evidence type="ECO:0000256" key="11">
    <source>
        <dbReference type="ARBA" id="ARBA00022722"/>
    </source>
</evidence>
<keyword evidence="12" id="KW-0479">Metal-binding</keyword>
<keyword evidence="19" id="KW-0238">DNA-binding</keyword>
<evidence type="ECO:0000256" key="24">
    <source>
        <dbReference type="SAM" id="MobiDB-lite"/>
    </source>
</evidence>
<evidence type="ECO:0000256" key="1">
    <source>
        <dbReference type="ARBA" id="ARBA00001936"/>
    </source>
</evidence>
<evidence type="ECO:0000256" key="17">
    <source>
        <dbReference type="ARBA" id="ARBA00022840"/>
    </source>
</evidence>
<evidence type="ECO:0000256" key="9">
    <source>
        <dbReference type="ARBA" id="ARBA00022695"/>
    </source>
</evidence>
<feature type="domain" description="Helicase superfamily 3 single-stranded DNA/RNA virus" evidence="25">
    <location>
        <begin position="170"/>
        <end position="240"/>
    </location>
</feature>
<evidence type="ECO:0000256" key="13">
    <source>
        <dbReference type="ARBA" id="ARBA00022741"/>
    </source>
</evidence>
<comment type="subcellular location">
    <subcellularLocation>
        <location evidence="3">Host nucleus</location>
    </subcellularLocation>
</comment>
<comment type="catalytic activity">
    <reaction evidence="23">
        <text>ATP + H2O = ADP + phosphate + H(+)</text>
        <dbReference type="Rhea" id="RHEA:13065"/>
        <dbReference type="ChEBI" id="CHEBI:15377"/>
        <dbReference type="ChEBI" id="CHEBI:15378"/>
        <dbReference type="ChEBI" id="CHEBI:30616"/>
        <dbReference type="ChEBI" id="CHEBI:43474"/>
        <dbReference type="ChEBI" id="CHEBI:456216"/>
    </reaction>
</comment>
<keyword evidence="17" id="KW-0067">ATP-binding</keyword>
<dbReference type="Pfam" id="PF02407">
    <property type="entry name" value="Viral_Rep"/>
    <property type="match status" value="1"/>
</dbReference>
<dbReference type="GO" id="GO:0003677">
    <property type="term" value="F:DNA binding"/>
    <property type="evidence" value="ECO:0007669"/>
    <property type="project" value="UniProtKB-KW"/>
</dbReference>
<evidence type="ECO:0000259" key="25">
    <source>
        <dbReference type="Pfam" id="PF00910"/>
    </source>
</evidence>
<accession>A0A8K1HJ30</accession>
<dbReference type="SUPFAM" id="SSF52540">
    <property type="entry name" value="P-loop containing nucleoside triphosphate hydrolases"/>
    <property type="match status" value="1"/>
</dbReference>
<dbReference type="Pfam" id="PF00910">
    <property type="entry name" value="RNA_helicase"/>
    <property type="match status" value="1"/>
</dbReference>
<protein>
    <recommendedName>
        <fullName evidence="6">Replication-associated protein</fullName>
    </recommendedName>
    <alternativeName>
        <fullName evidence="21">ATP-dependent helicase Rep</fullName>
    </alternativeName>
    <alternativeName>
        <fullName evidence="22">RepP</fullName>
    </alternativeName>
</protein>
<dbReference type="Gene3D" id="3.40.1310.20">
    <property type="match status" value="1"/>
</dbReference>
<evidence type="ECO:0000256" key="15">
    <source>
        <dbReference type="ARBA" id="ARBA00022801"/>
    </source>
</evidence>
<evidence type="ECO:0000313" key="27">
    <source>
        <dbReference type="EMBL" id="UBJ26223.1"/>
    </source>
</evidence>
<dbReference type="GO" id="GO:0046872">
    <property type="term" value="F:metal ion binding"/>
    <property type="evidence" value="ECO:0007669"/>
    <property type="project" value="UniProtKB-KW"/>
</dbReference>
<evidence type="ECO:0000256" key="4">
    <source>
        <dbReference type="ARBA" id="ARBA00008545"/>
    </source>
</evidence>
<evidence type="ECO:0000256" key="10">
    <source>
        <dbReference type="ARBA" id="ARBA00022705"/>
    </source>
</evidence>
<dbReference type="GO" id="GO:0006260">
    <property type="term" value="P:DNA replication"/>
    <property type="evidence" value="ECO:0007669"/>
    <property type="project" value="UniProtKB-KW"/>
</dbReference>
<evidence type="ECO:0000256" key="21">
    <source>
        <dbReference type="ARBA" id="ARBA00030754"/>
    </source>
</evidence>
<evidence type="ECO:0000256" key="20">
    <source>
        <dbReference type="ARBA" id="ARBA00023268"/>
    </source>
</evidence>
<keyword evidence="15" id="KW-0378">Hydrolase</keyword>
<dbReference type="GO" id="GO:0004519">
    <property type="term" value="F:endonuclease activity"/>
    <property type="evidence" value="ECO:0007669"/>
    <property type="project" value="UniProtKB-KW"/>
</dbReference>
<evidence type="ECO:0000256" key="14">
    <source>
        <dbReference type="ARBA" id="ARBA00022759"/>
    </source>
</evidence>
<keyword evidence="7" id="KW-1048">Host nucleus</keyword>
<keyword evidence="13" id="KW-0547">Nucleotide-binding</keyword>